<dbReference type="InterPro" id="IPR017557">
    <property type="entry name" value="Holo-ACP_synthase"/>
</dbReference>
<dbReference type="EMBL" id="UIGB01000001">
    <property type="protein sequence ID" value="SUU84689.1"/>
    <property type="molecule type" value="Genomic_DNA"/>
</dbReference>
<feature type="domain" description="Phosphoribosyl-dephospho-CoA transferase MdcG N-terminal" evidence="4">
    <location>
        <begin position="7"/>
        <end position="88"/>
    </location>
</feature>
<keyword evidence="2" id="KW-0548">Nucleotidyltransferase</keyword>
<dbReference type="Pfam" id="PF20866">
    <property type="entry name" value="MdcG_N"/>
    <property type="match status" value="1"/>
</dbReference>
<evidence type="ECO:0000313" key="6">
    <source>
        <dbReference type="Proteomes" id="UP000254343"/>
    </source>
</evidence>
<evidence type="ECO:0000256" key="2">
    <source>
        <dbReference type="ARBA" id="ARBA00022695"/>
    </source>
</evidence>
<evidence type="ECO:0000259" key="3">
    <source>
        <dbReference type="Pfam" id="PF10620"/>
    </source>
</evidence>
<accession>A0A380W7R9</accession>
<protein>
    <submittedName>
        <fullName evidence="5">Phosphoribosyl-dephospho-CoA transferase</fullName>
    </submittedName>
</protein>
<keyword evidence="1 5" id="KW-0808">Transferase</keyword>
<proteinExistence type="predicted"/>
<evidence type="ECO:0000259" key="4">
    <source>
        <dbReference type="Pfam" id="PF20866"/>
    </source>
</evidence>
<dbReference type="InterPro" id="IPR049180">
    <property type="entry name" value="MdcG_C"/>
</dbReference>
<name>A0A380W7R9_AFIFE</name>
<organism evidence="5 6">
    <name type="scientific">Afipia felis</name>
    <name type="common">Cat scratch disease bacillus</name>
    <dbReference type="NCBI Taxonomy" id="1035"/>
    <lineage>
        <taxon>Bacteria</taxon>
        <taxon>Pseudomonadati</taxon>
        <taxon>Pseudomonadota</taxon>
        <taxon>Alphaproteobacteria</taxon>
        <taxon>Hyphomicrobiales</taxon>
        <taxon>Nitrobacteraceae</taxon>
        <taxon>Afipia</taxon>
    </lineage>
</organism>
<gene>
    <name evidence="5" type="ORF">NCTC12722_01887</name>
</gene>
<dbReference type="AlphaFoldDB" id="A0A380W7R9"/>
<feature type="domain" description="Phosphoribosyl-dephospho-CoA transferase MdcG C-terminal" evidence="3">
    <location>
        <begin position="91"/>
        <end position="209"/>
    </location>
</feature>
<dbReference type="Proteomes" id="UP000254343">
    <property type="component" value="Unassembled WGS sequence"/>
</dbReference>
<evidence type="ECO:0000256" key="1">
    <source>
        <dbReference type="ARBA" id="ARBA00022679"/>
    </source>
</evidence>
<sequence>MTGQPDERHVFVYCAPERLSEETVHTHRDDFAVVTEWIRAGRPLIARTRRDQDAPDWVALGLPLPLDLGKKRVALTVHPSTVQSVARPPLLSDVLDILPALWSARIGKLCADLTAHTADVRVVGSLAWQYLTGETYLHPKSDIDVVIHATGIDELKTLLRILADSDLSPGPRIDGEIVAPGGEAVSWRELLGSGRDILVKDIRGPRVVLREDWLGLLRERVT</sequence>
<dbReference type="InterPro" id="IPR048903">
    <property type="entry name" value="MdcG_N"/>
</dbReference>
<reference evidence="5 6" key="1">
    <citation type="submission" date="2018-06" db="EMBL/GenBank/DDBJ databases">
        <authorList>
            <consortium name="Pathogen Informatics"/>
            <person name="Doyle S."/>
        </authorList>
    </citation>
    <scope>NUCLEOTIDE SEQUENCE [LARGE SCALE GENOMIC DNA]</scope>
    <source>
        <strain evidence="5 6">NCTC12722</strain>
    </source>
</reference>
<dbReference type="GO" id="GO:0016779">
    <property type="term" value="F:nucleotidyltransferase activity"/>
    <property type="evidence" value="ECO:0007669"/>
    <property type="project" value="UniProtKB-KW"/>
</dbReference>
<dbReference type="RefSeq" id="WP_002715514.1">
    <property type="nucleotide sequence ID" value="NZ_UFSI01000001.1"/>
</dbReference>
<dbReference type="OrthoDB" id="5498803at2"/>
<dbReference type="Pfam" id="PF10620">
    <property type="entry name" value="MdcG"/>
    <property type="match status" value="1"/>
</dbReference>
<dbReference type="NCBIfam" id="TIGR03135">
    <property type="entry name" value="malonate_mdcG"/>
    <property type="match status" value="1"/>
</dbReference>
<evidence type="ECO:0000313" key="5">
    <source>
        <dbReference type="EMBL" id="SUU84689.1"/>
    </source>
</evidence>